<proteinExistence type="predicted"/>
<reference evidence="1 2" key="1">
    <citation type="submission" date="2007-11" db="EMBL/GenBank/DDBJ databases">
        <title>Sequence and organization of Orgyia leucostigma nucleopolyhedrovirus genome.</title>
        <authorList>
            <person name="Eveleigh R.J.M."/>
            <person name="Lapointe R."/>
            <person name="Graham R.I."/>
            <person name="Lauzon H.A.M."/>
            <person name="Pavlik L."/>
            <person name="Arif B.M."/>
            <person name="Lucarotti C.J."/>
        </authorList>
    </citation>
    <scope>NUCLEOTIDE SEQUENCE [LARGE SCALE GENOMIC DNA]</scope>
    <source>
        <strain evidence="1">CFS-77</strain>
    </source>
</reference>
<evidence type="ECO:0000313" key="1">
    <source>
        <dbReference type="EMBL" id="ABY65773.1"/>
    </source>
</evidence>
<name>B0FDR5_9ABAC</name>
<dbReference type="GeneID" id="5850464"/>
<dbReference type="Pfam" id="PF07138">
    <property type="entry name" value="AcMNPV_AC11"/>
    <property type="match status" value="1"/>
</dbReference>
<dbReference type="RefSeq" id="YP_001650957.1">
    <property type="nucleotide sequence ID" value="NC_010276.1"/>
</dbReference>
<sequence>MDSFSRLCIYNYFLNFEKLSTTMRFRAFIEEEKDFTFMFSDKININFIEPKYFYKEIIENFKSKNEKKNLIISRQLNLAREFLNDKINAAELLTEVVKSSCGLDNLLCNSVNRLLCFYTSSGFEADAGIHPTVLETLRWIDADYFPANRCDAPENALNAMAYLDNMLAAHENVGERIDGELDSLLRDTLHSDNIIVIENLAGIFSNGTYAGMWYHAFTACAFIVGLKRCNEFANLDRFYESINKWKANDAHNYNQLYGKMCGLGRTTFHAHKRECVNMLFRIVNDSEESEDWDHHSYGFVKMFANTVRDTYADNKQFIISGYYGANCDKEKNRIFGLLCAFDADDLLSNCNFIVNEFMENK</sequence>
<keyword evidence="2" id="KW-1185">Reference proteome</keyword>
<dbReference type="Proteomes" id="UP000203316">
    <property type="component" value="Segment"/>
</dbReference>
<dbReference type="InterPro" id="IPR009815">
    <property type="entry name" value="AcMNPV_AC11"/>
</dbReference>
<protein>
    <submittedName>
        <fullName evidence="1">Uncharacterized protein</fullName>
    </submittedName>
</protein>
<dbReference type="KEGG" id="vg:5850464"/>
<accession>B0FDR5</accession>
<dbReference type="EMBL" id="EU309041">
    <property type="protein sequence ID" value="ABY65773.1"/>
    <property type="molecule type" value="Genomic_DNA"/>
</dbReference>
<evidence type="ECO:0000313" key="2">
    <source>
        <dbReference type="Proteomes" id="UP000203316"/>
    </source>
</evidence>
<organism evidence="1 2">
    <name type="scientific">Orgyia leucostigma nucleopolyhedrovirus</name>
    <dbReference type="NCBI Taxonomy" id="490711"/>
    <lineage>
        <taxon>Viruses</taxon>
        <taxon>Viruses incertae sedis</taxon>
        <taxon>Naldaviricetes</taxon>
        <taxon>Lefavirales</taxon>
        <taxon>Baculoviridae</taxon>
        <taxon>Alphabaculovirus</taxon>
        <taxon>Alphabaculovirus orleucostigmae</taxon>
    </lineage>
</organism>